<gene>
    <name evidence="3" type="ORF">CBM15_09775</name>
</gene>
<dbReference type="InterPro" id="IPR050266">
    <property type="entry name" value="AB_hydrolase_sf"/>
</dbReference>
<evidence type="ECO:0000259" key="2">
    <source>
        <dbReference type="Pfam" id="PF00561"/>
    </source>
</evidence>
<accession>A0ABX3ZHI0</accession>
<dbReference type="RefSeq" id="WP_087617342.1">
    <property type="nucleotide sequence ID" value="NZ_JAFBEY010000001.1"/>
</dbReference>
<protein>
    <submittedName>
        <fullName evidence="3">Alpha/beta hydrolase</fullName>
    </submittedName>
</protein>
<dbReference type="Pfam" id="PF00561">
    <property type="entry name" value="Abhydrolase_1"/>
    <property type="match status" value="1"/>
</dbReference>
<keyword evidence="4" id="KW-1185">Reference proteome</keyword>
<organism evidence="3 4">
    <name type="scientific">Solibacillus kalamii</name>
    <dbReference type="NCBI Taxonomy" id="1748298"/>
    <lineage>
        <taxon>Bacteria</taxon>
        <taxon>Bacillati</taxon>
        <taxon>Bacillota</taxon>
        <taxon>Bacilli</taxon>
        <taxon>Bacillales</taxon>
        <taxon>Caryophanaceae</taxon>
        <taxon>Solibacillus</taxon>
    </lineage>
</organism>
<dbReference type="PANTHER" id="PTHR43798">
    <property type="entry name" value="MONOACYLGLYCEROL LIPASE"/>
    <property type="match status" value="1"/>
</dbReference>
<proteinExistence type="predicted"/>
<evidence type="ECO:0000256" key="1">
    <source>
        <dbReference type="ARBA" id="ARBA00022801"/>
    </source>
</evidence>
<keyword evidence="1 3" id="KW-0378">Hydrolase</keyword>
<feature type="domain" description="AB hydrolase-1" evidence="2">
    <location>
        <begin position="42"/>
        <end position="265"/>
    </location>
</feature>
<reference evidence="3 4" key="1">
    <citation type="journal article" date="2017" name="Int. J. Syst. Evol. Microbiol.">
        <title>Solibacillus kalamii sp. nov., isolated from a high-efficiency particulate arrestance filter system used in the International Space Station.</title>
        <authorList>
            <person name="Checinska Sielaff A."/>
            <person name="Kumar R.M."/>
            <person name="Pal D."/>
            <person name="Mayilraj S."/>
            <person name="Venkateswaran K."/>
        </authorList>
    </citation>
    <scope>NUCLEOTIDE SEQUENCE [LARGE SCALE GENOMIC DNA]</scope>
    <source>
        <strain evidence="3 4">ISSFR-015</strain>
    </source>
</reference>
<comment type="caution">
    <text evidence="3">The sequence shown here is derived from an EMBL/GenBank/DDBJ whole genome shotgun (WGS) entry which is preliminary data.</text>
</comment>
<dbReference type="Gene3D" id="6.10.140.700">
    <property type="match status" value="1"/>
</dbReference>
<dbReference type="GO" id="GO:0016787">
    <property type="term" value="F:hydrolase activity"/>
    <property type="evidence" value="ECO:0007669"/>
    <property type="project" value="UniProtKB-KW"/>
</dbReference>
<dbReference type="Gene3D" id="3.40.50.1820">
    <property type="entry name" value="alpha/beta hydrolase"/>
    <property type="match status" value="1"/>
</dbReference>
<dbReference type="SUPFAM" id="SSF53474">
    <property type="entry name" value="alpha/beta-Hydrolases"/>
    <property type="match status" value="1"/>
</dbReference>
<dbReference type="PANTHER" id="PTHR43798:SF31">
    <property type="entry name" value="AB HYDROLASE SUPERFAMILY PROTEIN YCLE"/>
    <property type="match status" value="1"/>
</dbReference>
<name>A0ABX3ZHI0_9BACL</name>
<dbReference type="InterPro" id="IPR029058">
    <property type="entry name" value="AB_hydrolase_fold"/>
</dbReference>
<evidence type="ECO:0000313" key="4">
    <source>
        <dbReference type="Proteomes" id="UP000196594"/>
    </source>
</evidence>
<dbReference type="Proteomes" id="UP000196594">
    <property type="component" value="Unassembled WGS sequence"/>
</dbReference>
<dbReference type="InterPro" id="IPR000073">
    <property type="entry name" value="AB_hydrolase_1"/>
</dbReference>
<evidence type="ECO:0000313" key="3">
    <source>
        <dbReference type="EMBL" id="OUZ39141.1"/>
    </source>
</evidence>
<dbReference type="PRINTS" id="PR00111">
    <property type="entry name" value="ABHYDROLASE"/>
</dbReference>
<sequence length="283" mass="32350">MWEQKLIETPRGTFEYFVKGNGKPLAITHFSMAFNEKGNWFANPFTEHYQVFLINVRGAGNSDAIEADEQMDLEEIILDLEAIREALNFPKWAFAGHSIGGMIALKYAVLKQTSLLKCICGCSAASKAYASHPNSIYCTENRNFNRIIEIMESLNNPNTPQVIRKELDFEWAMMSFTSEEKLKNALTIPNSGRTVGRALEYFRKVAVKSFDLRKELPTIHIDTYVFGGKYDAQCPIEYSYEIADLIPTSELTIFEQSNHNPFVEEEKAFRDFVKETTKTLKHV</sequence>
<dbReference type="EMBL" id="NHNT01000005">
    <property type="protein sequence ID" value="OUZ39141.1"/>
    <property type="molecule type" value="Genomic_DNA"/>
</dbReference>